<protein>
    <submittedName>
        <fullName evidence="2">Uncharacterized protein</fullName>
    </submittedName>
</protein>
<organism evidence="2 3">
    <name type="scientific">Apatococcus lobatus</name>
    <dbReference type="NCBI Taxonomy" id="904363"/>
    <lineage>
        <taxon>Eukaryota</taxon>
        <taxon>Viridiplantae</taxon>
        <taxon>Chlorophyta</taxon>
        <taxon>core chlorophytes</taxon>
        <taxon>Trebouxiophyceae</taxon>
        <taxon>Chlorellales</taxon>
        <taxon>Chlorellaceae</taxon>
        <taxon>Apatococcus</taxon>
    </lineage>
</organism>
<dbReference type="AlphaFoldDB" id="A0AAW1SF94"/>
<dbReference type="EMBL" id="JALJOS010000001">
    <property type="protein sequence ID" value="KAK9844303.1"/>
    <property type="molecule type" value="Genomic_DNA"/>
</dbReference>
<dbReference type="GO" id="GO:0009543">
    <property type="term" value="C:chloroplast thylakoid lumen"/>
    <property type="evidence" value="ECO:0007669"/>
    <property type="project" value="TreeGrafter"/>
</dbReference>
<evidence type="ECO:0000313" key="2">
    <source>
        <dbReference type="EMBL" id="KAK9844303.1"/>
    </source>
</evidence>
<proteinExistence type="predicted"/>
<dbReference type="InterPro" id="IPR025585">
    <property type="entry name" value="PSII_Psb27"/>
</dbReference>
<comment type="caution">
    <text evidence="2">The sequence shown here is derived from an EMBL/GenBank/DDBJ whole genome shotgun (WGS) entry which is preliminary data.</text>
</comment>
<dbReference type="PANTHER" id="PTHR34041">
    <property type="entry name" value="PHOTOSYSTEM II REPAIR PROTEIN PSB27-H1, CHLOROPLASTIC"/>
    <property type="match status" value="1"/>
</dbReference>
<dbReference type="GO" id="GO:0009523">
    <property type="term" value="C:photosystem II"/>
    <property type="evidence" value="ECO:0007669"/>
    <property type="project" value="InterPro"/>
</dbReference>
<name>A0AAW1SF94_9CHLO</name>
<feature type="region of interest" description="Disordered" evidence="1">
    <location>
        <begin position="90"/>
        <end position="111"/>
    </location>
</feature>
<evidence type="ECO:0000256" key="1">
    <source>
        <dbReference type="SAM" id="MobiDB-lite"/>
    </source>
</evidence>
<evidence type="ECO:0000313" key="3">
    <source>
        <dbReference type="Proteomes" id="UP001438707"/>
    </source>
</evidence>
<reference evidence="2 3" key="1">
    <citation type="journal article" date="2024" name="Nat. Commun.">
        <title>Phylogenomics reveals the evolutionary origins of lichenization in chlorophyte algae.</title>
        <authorList>
            <person name="Puginier C."/>
            <person name="Libourel C."/>
            <person name="Otte J."/>
            <person name="Skaloud P."/>
            <person name="Haon M."/>
            <person name="Grisel S."/>
            <person name="Petersen M."/>
            <person name="Berrin J.G."/>
            <person name="Delaux P.M."/>
            <person name="Dal Grande F."/>
            <person name="Keller J."/>
        </authorList>
    </citation>
    <scope>NUCLEOTIDE SEQUENCE [LARGE SCALE GENOMIC DNA]</scope>
    <source>
        <strain evidence="2 3">SAG 2145</strain>
    </source>
</reference>
<dbReference type="GO" id="GO:0010207">
    <property type="term" value="P:photosystem II assembly"/>
    <property type="evidence" value="ECO:0007669"/>
    <property type="project" value="InterPro"/>
</dbReference>
<dbReference type="Pfam" id="PF13326">
    <property type="entry name" value="PSII_Pbs27"/>
    <property type="match status" value="1"/>
</dbReference>
<feature type="compositionally biased region" description="Polar residues" evidence="1">
    <location>
        <begin position="90"/>
        <end position="107"/>
    </location>
</feature>
<accession>A0AAW1SF94</accession>
<gene>
    <name evidence="2" type="ORF">WJX74_000608</name>
</gene>
<dbReference type="Gene3D" id="1.20.58.810">
    <property type="entry name" value="Photosystem II Pbs27"/>
    <property type="match status" value="1"/>
</dbReference>
<dbReference type="PANTHER" id="PTHR34041:SF1">
    <property type="entry name" value="PHOTOSYSTEM II REPAIR PROTEIN PSB27-H1, CHLOROPLASTIC"/>
    <property type="match status" value="1"/>
</dbReference>
<sequence length="161" mass="17009">MSASMLASTSSISHTGNCLRSSRVSVVPAAGRRSVAVRAQQVDASRRQVALSSIAAAGALLVGQAANAQLLGRGRDSGDSLADYKKYTSDTIHNRSSNGLPATSRDNSVAGKPSFTNTYSALNALAGHYNNFGSTTPVPKKRLERAQKELVDAEKFLTRDR</sequence>
<keyword evidence="3" id="KW-1185">Reference proteome</keyword>
<dbReference type="InterPro" id="IPR038450">
    <property type="entry name" value="PSII_Psb27_sf"/>
</dbReference>
<dbReference type="GO" id="GO:0010206">
    <property type="term" value="P:photosystem II repair"/>
    <property type="evidence" value="ECO:0007669"/>
    <property type="project" value="InterPro"/>
</dbReference>
<dbReference type="Proteomes" id="UP001438707">
    <property type="component" value="Unassembled WGS sequence"/>
</dbReference>